<dbReference type="InterPro" id="IPR010998">
    <property type="entry name" value="Integrase_recombinase_N"/>
</dbReference>
<gene>
    <name evidence="2" type="ORF">JK364_24175</name>
</gene>
<dbReference type="EMBL" id="JAERRG010000009">
    <property type="protein sequence ID" value="MBL1115472.1"/>
    <property type="molecule type" value="Genomic_DNA"/>
</dbReference>
<reference evidence="2 3" key="1">
    <citation type="submission" date="2021-01" db="EMBL/GenBank/DDBJ databases">
        <title>WGS of actinomycetes isolated from Thailand.</title>
        <authorList>
            <person name="Thawai C."/>
        </authorList>
    </citation>
    <scope>NUCLEOTIDE SEQUENCE [LARGE SCALE GENOMIC DNA]</scope>
    <source>
        <strain evidence="2 3">CA3R110</strain>
    </source>
</reference>
<comment type="caution">
    <text evidence="2">The sequence shown here is derived from an EMBL/GenBank/DDBJ whole genome shotgun (WGS) entry which is preliminary data.</text>
</comment>
<dbReference type="Proteomes" id="UP000621510">
    <property type="component" value="Unassembled WGS sequence"/>
</dbReference>
<dbReference type="Gene3D" id="1.10.150.130">
    <property type="match status" value="1"/>
</dbReference>
<keyword evidence="3" id="KW-1185">Reference proteome</keyword>
<dbReference type="RefSeq" id="WP_201853319.1">
    <property type="nucleotide sequence ID" value="NZ_JAERRG010000009.1"/>
</dbReference>
<accession>A0ABS1PSQ9</accession>
<sequence>MENWFDWTLDNGVSSLTARHEHSAQWSADLNEVLAAASVNQALSAIRACPPSGVTHHSSAM</sequence>
<evidence type="ECO:0000313" key="2">
    <source>
        <dbReference type="EMBL" id="MBL1115472.1"/>
    </source>
</evidence>
<proteinExistence type="predicted"/>
<keyword evidence="1" id="KW-0238">DNA-binding</keyword>
<protein>
    <submittedName>
        <fullName evidence="2">Uncharacterized protein</fullName>
    </submittedName>
</protein>
<evidence type="ECO:0000256" key="1">
    <source>
        <dbReference type="ARBA" id="ARBA00023125"/>
    </source>
</evidence>
<organism evidence="2 3">
    <name type="scientific">Streptomyces endocoffeicus</name>
    <dbReference type="NCBI Taxonomy" id="2898945"/>
    <lineage>
        <taxon>Bacteria</taxon>
        <taxon>Bacillati</taxon>
        <taxon>Actinomycetota</taxon>
        <taxon>Actinomycetes</taxon>
        <taxon>Kitasatosporales</taxon>
        <taxon>Streptomycetaceae</taxon>
        <taxon>Streptomyces</taxon>
    </lineage>
</organism>
<evidence type="ECO:0000313" key="3">
    <source>
        <dbReference type="Proteomes" id="UP000621510"/>
    </source>
</evidence>
<name>A0ABS1PSQ9_9ACTN</name>